<dbReference type="EC" id="1.11.1.5" evidence="8"/>
<dbReference type="InterPro" id="IPR004852">
    <property type="entry name" value="Di-haem_cyt_c_peroxidsae"/>
</dbReference>
<proteinExistence type="predicted"/>
<organism evidence="8">
    <name type="scientific">hydrothermal vent metagenome</name>
    <dbReference type="NCBI Taxonomy" id="652676"/>
    <lineage>
        <taxon>unclassified sequences</taxon>
        <taxon>metagenomes</taxon>
        <taxon>ecological metagenomes</taxon>
    </lineage>
</organism>
<dbReference type="InterPro" id="IPR009056">
    <property type="entry name" value="Cyt_c-like_dom"/>
</dbReference>
<evidence type="ECO:0000256" key="3">
    <source>
        <dbReference type="ARBA" id="ARBA00022723"/>
    </source>
</evidence>
<dbReference type="Gene3D" id="1.10.760.10">
    <property type="entry name" value="Cytochrome c-like domain"/>
    <property type="match status" value="1"/>
</dbReference>
<name>A0A3B1ASA6_9ZZZZ</name>
<keyword evidence="2" id="KW-0349">Heme</keyword>
<dbReference type="PROSITE" id="PS51007">
    <property type="entry name" value="CYTC"/>
    <property type="match status" value="1"/>
</dbReference>
<keyword evidence="4" id="KW-0732">Signal</keyword>
<evidence type="ECO:0000256" key="4">
    <source>
        <dbReference type="ARBA" id="ARBA00022729"/>
    </source>
</evidence>
<evidence type="ECO:0000256" key="1">
    <source>
        <dbReference type="ARBA" id="ARBA00004196"/>
    </source>
</evidence>
<accession>A0A3B1ASA6</accession>
<dbReference type="GO" id="GO:0009055">
    <property type="term" value="F:electron transfer activity"/>
    <property type="evidence" value="ECO:0007669"/>
    <property type="project" value="InterPro"/>
</dbReference>
<keyword evidence="6" id="KW-0408">Iron</keyword>
<keyword evidence="8" id="KW-0575">Peroxidase</keyword>
<dbReference type="GO" id="GO:0004130">
    <property type="term" value="F:cytochrome-c peroxidase activity"/>
    <property type="evidence" value="ECO:0007669"/>
    <property type="project" value="UniProtKB-EC"/>
</dbReference>
<feature type="non-terminal residue" evidence="8">
    <location>
        <position position="1"/>
    </location>
</feature>
<protein>
    <submittedName>
        <fullName evidence="8">Cytochrome c551 peroxidase</fullName>
        <ecNumber evidence="8">1.11.1.5</ecNumber>
    </submittedName>
</protein>
<sequence>NGENDIMEARLRLIPDYVNRFNDVFGEPWPTINNAWKAIAAFERTLVQRDTPLDKYLLGDKTALDDQQLRGKTLYEGKARCILCHNGAFTTNEKYYNIGVPRATRWEEDGLAQVTFRFEQYAKGATEEMYRNIKDDAGLYYRNKNKWSMGKFRVPSLRYTKYTAPFMRQGQFYTLEEVIDFYDRGGFDEEGRTTSFPETKTPLIQKLGLSDEEKEDLLLFIEALSGDEILMDKPKLPPYKPLFTQAELQTAQAAK</sequence>
<keyword evidence="3" id="KW-0479">Metal-binding</keyword>
<evidence type="ECO:0000256" key="5">
    <source>
        <dbReference type="ARBA" id="ARBA00023002"/>
    </source>
</evidence>
<dbReference type="PANTHER" id="PTHR30600:SF10">
    <property type="entry name" value="BLL6722 PROTEIN"/>
    <property type="match status" value="1"/>
</dbReference>
<dbReference type="GO" id="GO:0046872">
    <property type="term" value="F:metal ion binding"/>
    <property type="evidence" value="ECO:0007669"/>
    <property type="project" value="UniProtKB-KW"/>
</dbReference>
<evidence type="ECO:0000256" key="2">
    <source>
        <dbReference type="ARBA" id="ARBA00022617"/>
    </source>
</evidence>
<dbReference type="InterPro" id="IPR051395">
    <property type="entry name" value="Cytochrome_c_Peroxidase/MauG"/>
</dbReference>
<reference evidence="8" key="1">
    <citation type="submission" date="2018-06" db="EMBL/GenBank/DDBJ databases">
        <authorList>
            <person name="Zhirakovskaya E."/>
        </authorList>
    </citation>
    <scope>NUCLEOTIDE SEQUENCE</scope>
</reference>
<dbReference type="Pfam" id="PF03150">
    <property type="entry name" value="CCP_MauG"/>
    <property type="match status" value="1"/>
</dbReference>
<feature type="domain" description="Cytochrome c" evidence="7">
    <location>
        <begin position="66"/>
        <end position="225"/>
    </location>
</feature>
<dbReference type="AlphaFoldDB" id="A0A3B1ASA6"/>
<keyword evidence="5 8" id="KW-0560">Oxidoreductase</keyword>
<dbReference type="SUPFAM" id="SSF46626">
    <property type="entry name" value="Cytochrome c"/>
    <property type="match status" value="2"/>
</dbReference>
<gene>
    <name evidence="8" type="ORF">MNBD_GAMMA19-231</name>
</gene>
<dbReference type="GO" id="GO:0020037">
    <property type="term" value="F:heme binding"/>
    <property type="evidence" value="ECO:0007669"/>
    <property type="project" value="InterPro"/>
</dbReference>
<dbReference type="InterPro" id="IPR036909">
    <property type="entry name" value="Cyt_c-like_dom_sf"/>
</dbReference>
<dbReference type="PANTHER" id="PTHR30600">
    <property type="entry name" value="CYTOCHROME C PEROXIDASE-RELATED"/>
    <property type="match status" value="1"/>
</dbReference>
<dbReference type="EMBL" id="UOFV01000342">
    <property type="protein sequence ID" value="VAX02704.1"/>
    <property type="molecule type" value="Genomic_DNA"/>
</dbReference>
<dbReference type="GO" id="GO:0030313">
    <property type="term" value="C:cell envelope"/>
    <property type="evidence" value="ECO:0007669"/>
    <property type="project" value="UniProtKB-SubCell"/>
</dbReference>
<evidence type="ECO:0000256" key="6">
    <source>
        <dbReference type="ARBA" id="ARBA00023004"/>
    </source>
</evidence>
<evidence type="ECO:0000313" key="8">
    <source>
        <dbReference type="EMBL" id="VAX02704.1"/>
    </source>
</evidence>
<comment type="subcellular location">
    <subcellularLocation>
        <location evidence="1">Cell envelope</location>
    </subcellularLocation>
</comment>
<evidence type="ECO:0000259" key="7">
    <source>
        <dbReference type="PROSITE" id="PS51007"/>
    </source>
</evidence>